<dbReference type="HOGENOM" id="CLU_105603_3_0_6"/>
<evidence type="ECO:0000313" key="1">
    <source>
        <dbReference type="EMBL" id="AEF53914.1"/>
    </source>
</evidence>
<dbReference type="Pfam" id="PF07386">
    <property type="entry name" value="DUF1499"/>
    <property type="match status" value="1"/>
</dbReference>
<evidence type="ECO:0008006" key="3">
    <source>
        <dbReference type="Google" id="ProtNLM"/>
    </source>
</evidence>
<reference evidence="1 2" key="1">
    <citation type="journal article" date="2012" name="Stand. Genomic Sci.">
        <title>Complete genome sequence of Marinomonas posidonica type strain (IVIA-Po-181(T)).</title>
        <authorList>
            <person name="Lucas-Elio P."/>
            <person name="Goodwin L."/>
            <person name="Woyke T."/>
            <person name="Pitluck S."/>
            <person name="Nolan M."/>
            <person name="Kyrpides N.C."/>
            <person name="Detter J.C."/>
            <person name="Copeland A."/>
            <person name="Lu M."/>
            <person name="Bruce D."/>
            <person name="Detter C."/>
            <person name="Tapia R."/>
            <person name="Han S."/>
            <person name="Land M.L."/>
            <person name="Ivanova N."/>
            <person name="Mikhailova N."/>
            <person name="Johnston A.W."/>
            <person name="Sanchez-Amat A."/>
        </authorList>
    </citation>
    <scope>NUCLEOTIDE SEQUENCE [LARGE SCALE GENOMIC DNA]</scope>
    <source>
        <strain evidence="2">CECT 7376 / NCIMB 14433 / IVIA-Po-181</strain>
    </source>
</reference>
<dbReference type="STRING" id="491952.Mar181_0860"/>
<dbReference type="PIRSF" id="PIRSF026426">
    <property type="entry name" value="DUF1499"/>
    <property type="match status" value="1"/>
</dbReference>
<accession>F6CSS4</accession>
<dbReference type="OrthoDB" id="9793534at2"/>
<gene>
    <name evidence="1" type="ordered locus">Mar181_0860</name>
</gene>
<dbReference type="Proteomes" id="UP000009230">
    <property type="component" value="Chromosome"/>
</dbReference>
<proteinExistence type="predicted"/>
<keyword evidence="2" id="KW-1185">Reference proteome</keyword>
<dbReference type="eggNOG" id="COG4446">
    <property type="taxonomic scope" value="Bacteria"/>
</dbReference>
<organism evidence="1 2">
    <name type="scientific">Marinomonas posidonica (strain CECT 7376 / NCIMB 14433 / IVIA-Po-181)</name>
    <dbReference type="NCBI Taxonomy" id="491952"/>
    <lineage>
        <taxon>Bacteria</taxon>
        <taxon>Pseudomonadati</taxon>
        <taxon>Pseudomonadota</taxon>
        <taxon>Gammaproteobacteria</taxon>
        <taxon>Oceanospirillales</taxon>
        <taxon>Oceanospirillaceae</taxon>
        <taxon>Marinomonas</taxon>
    </lineage>
</organism>
<dbReference type="PANTHER" id="PTHR34801">
    <property type="entry name" value="EXPRESSED PROTEIN"/>
    <property type="match status" value="1"/>
</dbReference>
<dbReference type="EMBL" id="CP002771">
    <property type="protein sequence ID" value="AEF53914.1"/>
    <property type="molecule type" value="Genomic_DNA"/>
</dbReference>
<name>F6CSS4_MARPP</name>
<sequence length="150" mass="16883">MVRWMIVLIVVLLAGFFVYVKMNNQMPEGLGVTDGQLKPCSSAPNCVSTQADQTDDVHYADPVVYSGGRQDMQLRIEAYMLRQGAKLVDNSLGYAHFEVESDIVGYIDDIEFYLPESDSVVHIRSSSRIGYSDFGVNRDRVRQIQNLLVD</sequence>
<dbReference type="InterPro" id="IPR010865">
    <property type="entry name" value="DUF1499"/>
</dbReference>
<dbReference type="AlphaFoldDB" id="F6CSS4"/>
<protein>
    <recommendedName>
        <fullName evidence="3">DUF1499 domain-containing protein</fullName>
    </recommendedName>
</protein>
<evidence type="ECO:0000313" key="2">
    <source>
        <dbReference type="Proteomes" id="UP000009230"/>
    </source>
</evidence>
<dbReference type="KEGG" id="mpc:Mar181_0860"/>
<dbReference type="PANTHER" id="PTHR34801:SF6">
    <property type="entry name" value="SLL1620 PROTEIN"/>
    <property type="match status" value="1"/>
</dbReference>